<protein>
    <submittedName>
        <fullName evidence="3">SGNH hydrolase-type esterase domain-containing protein</fullName>
    </submittedName>
</protein>
<feature type="chain" id="PRO_5042032445" evidence="1">
    <location>
        <begin position="23"/>
        <end position="268"/>
    </location>
</feature>
<organism evidence="3 4">
    <name type="scientific">Podospora didyma</name>
    <dbReference type="NCBI Taxonomy" id="330526"/>
    <lineage>
        <taxon>Eukaryota</taxon>
        <taxon>Fungi</taxon>
        <taxon>Dikarya</taxon>
        <taxon>Ascomycota</taxon>
        <taxon>Pezizomycotina</taxon>
        <taxon>Sordariomycetes</taxon>
        <taxon>Sordariomycetidae</taxon>
        <taxon>Sordariales</taxon>
        <taxon>Podosporaceae</taxon>
        <taxon>Podospora</taxon>
    </lineage>
</organism>
<accession>A0AAE0NZ14</accession>
<dbReference type="InterPro" id="IPR051532">
    <property type="entry name" value="Ester_Hydrolysis_Enzymes"/>
</dbReference>
<dbReference type="SUPFAM" id="SSF52266">
    <property type="entry name" value="SGNH hydrolase"/>
    <property type="match status" value="1"/>
</dbReference>
<keyword evidence="3" id="KW-0378">Hydrolase</keyword>
<dbReference type="InterPro" id="IPR036514">
    <property type="entry name" value="SGNH_hydro_sf"/>
</dbReference>
<dbReference type="InterPro" id="IPR013830">
    <property type="entry name" value="SGNH_hydro"/>
</dbReference>
<dbReference type="GO" id="GO:0004622">
    <property type="term" value="F:phosphatidylcholine lysophospholipase activity"/>
    <property type="evidence" value="ECO:0007669"/>
    <property type="project" value="TreeGrafter"/>
</dbReference>
<dbReference type="Proteomes" id="UP001285441">
    <property type="component" value="Unassembled WGS sequence"/>
</dbReference>
<comment type="caution">
    <text evidence="3">The sequence shown here is derived from an EMBL/GenBank/DDBJ whole genome shotgun (WGS) entry which is preliminary data.</text>
</comment>
<keyword evidence="4" id="KW-1185">Reference proteome</keyword>
<dbReference type="Pfam" id="PF13472">
    <property type="entry name" value="Lipase_GDSL_2"/>
    <property type="match status" value="1"/>
</dbReference>
<dbReference type="EMBL" id="JAULSW010000002">
    <property type="protein sequence ID" value="KAK3390015.1"/>
    <property type="molecule type" value="Genomic_DNA"/>
</dbReference>
<gene>
    <name evidence="3" type="ORF">B0H63DRAFT_538177</name>
</gene>
<evidence type="ECO:0000259" key="2">
    <source>
        <dbReference type="Pfam" id="PF13472"/>
    </source>
</evidence>
<dbReference type="CDD" id="cd01833">
    <property type="entry name" value="XynB_like"/>
    <property type="match status" value="1"/>
</dbReference>
<feature type="signal peptide" evidence="1">
    <location>
        <begin position="1"/>
        <end position="22"/>
    </location>
</feature>
<evidence type="ECO:0000256" key="1">
    <source>
        <dbReference type="SAM" id="SignalP"/>
    </source>
</evidence>
<dbReference type="Gene3D" id="3.40.50.1110">
    <property type="entry name" value="SGNH hydrolase"/>
    <property type="match status" value="1"/>
</dbReference>
<feature type="domain" description="SGNH hydrolase-type esterase" evidence="2">
    <location>
        <begin position="32"/>
        <end position="212"/>
    </location>
</feature>
<proteinExistence type="predicted"/>
<reference evidence="3" key="1">
    <citation type="journal article" date="2023" name="Mol. Phylogenet. Evol.">
        <title>Genome-scale phylogeny and comparative genomics of the fungal order Sordariales.</title>
        <authorList>
            <person name="Hensen N."/>
            <person name="Bonometti L."/>
            <person name="Westerberg I."/>
            <person name="Brannstrom I.O."/>
            <person name="Guillou S."/>
            <person name="Cros-Aarteil S."/>
            <person name="Calhoun S."/>
            <person name="Haridas S."/>
            <person name="Kuo A."/>
            <person name="Mondo S."/>
            <person name="Pangilinan J."/>
            <person name="Riley R."/>
            <person name="LaButti K."/>
            <person name="Andreopoulos B."/>
            <person name="Lipzen A."/>
            <person name="Chen C."/>
            <person name="Yan M."/>
            <person name="Daum C."/>
            <person name="Ng V."/>
            <person name="Clum A."/>
            <person name="Steindorff A."/>
            <person name="Ohm R.A."/>
            <person name="Martin F."/>
            <person name="Silar P."/>
            <person name="Natvig D.O."/>
            <person name="Lalanne C."/>
            <person name="Gautier V."/>
            <person name="Ament-Velasquez S.L."/>
            <person name="Kruys A."/>
            <person name="Hutchinson M.I."/>
            <person name="Powell A.J."/>
            <person name="Barry K."/>
            <person name="Miller A.N."/>
            <person name="Grigoriev I.V."/>
            <person name="Debuchy R."/>
            <person name="Gladieux P."/>
            <person name="Hiltunen Thoren M."/>
            <person name="Johannesson H."/>
        </authorList>
    </citation>
    <scope>NUCLEOTIDE SEQUENCE</scope>
    <source>
        <strain evidence="3">CBS 232.78</strain>
    </source>
</reference>
<dbReference type="AlphaFoldDB" id="A0AAE0NZ14"/>
<sequence>MVRLNLSGIFAGALLLATQVQAAAPRLRYMPLGDSITELGCWRAWVHRQLVKDGYDIDFVGSMNSSTNCNNLNYDRQHEGHSGRQAFDMVARGQLKAWLKANPADIITMHLGTNDIRYARNTSTIIGSLGTLIDQMRAANPKMKIIVAQIIPLVKRNKVKETQDLNKEIAHLVARKRTVPDSPIWLVDQSYGFNVTTDLEADNIHPNANGQKKMAERFYPAIVGAIKSLGVKPKTPVQGKSVATPVSPEKMEEVKAWCAAHPKYIKKN</sequence>
<evidence type="ECO:0000313" key="4">
    <source>
        <dbReference type="Proteomes" id="UP001285441"/>
    </source>
</evidence>
<reference evidence="3" key="2">
    <citation type="submission" date="2023-06" db="EMBL/GenBank/DDBJ databases">
        <authorList>
            <consortium name="Lawrence Berkeley National Laboratory"/>
            <person name="Haridas S."/>
            <person name="Hensen N."/>
            <person name="Bonometti L."/>
            <person name="Westerberg I."/>
            <person name="Brannstrom I.O."/>
            <person name="Guillou S."/>
            <person name="Cros-Aarteil S."/>
            <person name="Calhoun S."/>
            <person name="Kuo A."/>
            <person name="Mondo S."/>
            <person name="Pangilinan J."/>
            <person name="Riley R."/>
            <person name="LaButti K."/>
            <person name="Andreopoulos B."/>
            <person name="Lipzen A."/>
            <person name="Chen C."/>
            <person name="Yanf M."/>
            <person name="Daum C."/>
            <person name="Ng V."/>
            <person name="Clum A."/>
            <person name="Steindorff A."/>
            <person name="Ohm R."/>
            <person name="Martin F."/>
            <person name="Silar P."/>
            <person name="Natvig D."/>
            <person name="Lalanne C."/>
            <person name="Gautier V."/>
            <person name="Ament-velasquez S.L."/>
            <person name="Kruys A."/>
            <person name="Hutchinson M.I."/>
            <person name="Powell A.J."/>
            <person name="Barry K."/>
            <person name="Miller A.N."/>
            <person name="Grigoriev I.V."/>
            <person name="Debuchy R."/>
            <person name="Gladieux P."/>
            <person name="Thoren M.H."/>
            <person name="Johannesson H."/>
        </authorList>
    </citation>
    <scope>NUCLEOTIDE SEQUENCE</scope>
    <source>
        <strain evidence="3">CBS 232.78</strain>
    </source>
</reference>
<dbReference type="PANTHER" id="PTHR30383:SF2">
    <property type="entry name" value="CELLULOSE-BINDING PROTEIN"/>
    <property type="match status" value="1"/>
</dbReference>
<keyword evidence="1" id="KW-0732">Signal</keyword>
<evidence type="ECO:0000313" key="3">
    <source>
        <dbReference type="EMBL" id="KAK3390015.1"/>
    </source>
</evidence>
<dbReference type="PANTHER" id="PTHR30383">
    <property type="entry name" value="THIOESTERASE 1/PROTEASE 1/LYSOPHOSPHOLIPASE L1"/>
    <property type="match status" value="1"/>
</dbReference>
<name>A0AAE0NZ14_9PEZI</name>